<dbReference type="Pfam" id="PF00994">
    <property type="entry name" value="MoCF_biosynth"/>
    <property type="match status" value="1"/>
</dbReference>
<evidence type="ECO:0000313" key="3">
    <source>
        <dbReference type="Proteomes" id="UP000645257"/>
    </source>
</evidence>
<dbReference type="SMART" id="SM00852">
    <property type="entry name" value="MoCF_biosynth"/>
    <property type="match status" value="1"/>
</dbReference>
<evidence type="ECO:0000259" key="1">
    <source>
        <dbReference type="SMART" id="SM00852"/>
    </source>
</evidence>
<dbReference type="Proteomes" id="UP000645257">
    <property type="component" value="Unassembled WGS sequence"/>
</dbReference>
<dbReference type="SUPFAM" id="SSF53218">
    <property type="entry name" value="Molybdenum cofactor biosynthesis proteins"/>
    <property type="match status" value="1"/>
</dbReference>
<reference evidence="2" key="1">
    <citation type="journal article" date="2014" name="Int. J. Syst. Evol. Microbiol.">
        <title>Complete genome sequence of Corynebacterium casei LMG S-19264T (=DSM 44701T), isolated from a smear-ripened cheese.</title>
        <authorList>
            <consortium name="US DOE Joint Genome Institute (JGI-PGF)"/>
            <person name="Walter F."/>
            <person name="Albersmeier A."/>
            <person name="Kalinowski J."/>
            <person name="Ruckert C."/>
        </authorList>
    </citation>
    <scope>NUCLEOTIDE SEQUENCE</scope>
    <source>
        <strain evidence="2">KCTC 32182</strain>
    </source>
</reference>
<dbReference type="EMBL" id="BMYX01000015">
    <property type="protein sequence ID" value="GGY21132.1"/>
    <property type="molecule type" value="Genomic_DNA"/>
</dbReference>
<name>A0A918UB69_9NEIS</name>
<accession>A0A918UB69</accession>
<sequence>MNNGALIIGDELLSGKRQDKHLGELIRLLAMRGMRLHYAEYLGDDPERIAASLARAFASGDRVFSFGGIGATPDDHTRAAAARALGAPLELQPQAAALIEARFGDDARPNRIRMAEFPRGAAIIPNPVNTIAGFSVGHVHFVPGFPSMAWPMVEWVLDTHYRDAFNPDPDIEQTLVALDAREGDLIDLMEAYTARYPALRLSSLPSFGTEAIKTPHIEFGFTGQPALVGVALAEFARDLKARGYTLA</sequence>
<protein>
    <submittedName>
        <fullName evidence="2">Damage-inducible protein</fullName>
    </submittedName>
</protein>
<dbReference type="PANTHER" id="PTHR13939:SF0">
    <property type="entry name" value="NMN AMIDOHYDROLASE-LIKE PROTEIN YFAY"/>
    <property type="match status" value="1"/>
</dbReference>
<dbReference type="InterPro" id="IPR036425">
    <property type="entry name" value="MoaB/Mog-like_dom_sf"/>
</dbReference>
<dbReference type="PANTHER" id="PTHR13939">
    <property type="entry name" value="NICOTINAMIDE-NUCLEOTIDE AMIDOHYDROLASE PNCC"/>
    <property type="match status" value="1"/>
</dbReference>
<organism evidence="2 3">
    <name type="scientific">Paludibacterium paludis</name>
    <dbReference type="NCBI Taxonomy" id="1225769"/>
    <lineage>
        <taxon>Bacteria</taxon>
        <taxon>Pseudomonadati</taxon>
        <taxon>Pseudomonadota</taxon>
        <taxon>Betaproteobacteria</taxon>
        <taxon>Neisseriales</taxon>
        <taxon>Chromobacteriaceae</taxon>
        <taxon>Paludibacterium</taxon>
    </lineage>
</organism>
<reference evidence="2" key="2">
    <citation type="submission" date="2020-09" db="EMBL/GenBank/DDBJ databases">
        <authorList>
            <person name="Sun Q."/>
            <person name="Kim S."/>
        </authorList>
    </citation>
    <scope>NUCLEOTIDE SEQUENCE</scope>
    <source>
        <strain evidence="2">KCTC 32182</strain>
    </source>
</reference>
<keyword evidence="3" id="KW-1185">Reference proteome</keyword>
<dbReference type="Gene3D" id="3.40.980.10">
    <property type="entry name" value="MoaB/Mog-like domain"/>
    <property type="match status" value="1"/>
</dbReference>
<proteinExistence type="predicted"/>
<dbReference type="RefSeq" id="WP_189535008.1">
    <property type="nucleotide sequence ID" value="NZ_BMYX01000015.1"/>
</dbReference>
<dbReference type="AlphaFoldDB" id="A0A918UB69"/>
<dbReference type="InterPro" id="IPR050101">
    <property type="entry name" value="CinA"/>
</dbReference>
<dbReference type="InterPro" id="IPR001453">
    <property type="entry name" value="MoaB/Mog_dom"/>
</dbReference>
<dbReference type="CDD" id="cd00885">
    <property type="entry name" value="cinA"/>
    <property type="match status" value="1"/>
</dbReference>
<gene>
    <name evidence="2" type="ORF">GCM10011289_26030</name>
</gene>
<feature type="domain" description="MoaB/Mog" evidence="1">
    <location>
        <begin position="4"/>
        <end position="164"/>
    </location>
</feature>
<evidence type="ECO:0000313" key="2">
    <source>
        <dbReference type="EMBL" id="GGY21132.1"/>
    </source>
</evidence>
<comment type="caution">
    <text evidence="2">The sequence shown here is derived from an EMBL/GenBank/DDBJ whole genome shotgun (WGS) entry which is preliminary data.</text>
</comment>